<dbReference type="InterPro" id="IPR017853">
    <property type="entry name" value="GH"/>
</dbReference>
<keyword evidence="4" id="KW-1185">Reference proteome</keyword>
<evidence type="ECO:0000256" key="1">
    <source>
        <dbReference type="ARBA" id="ARBA00022801"/>
    </source>
</evidence>
<comment type="caution">
    <text evidence="3">The sequence shown here is derived from an EMBL/GenBank/DDBJ whole genome shotgun (WGS) entry which is preliminary data.</text>
</comment>
<dbReference type="CDD" id="cd12215">
    <property type="entry name" value="ChiC_BD"/>
    <property type="match status" value="2"/>
</dbReference>
<gene>
    <name evidence="3" type="ORF">J2I48_00485</name>
</gene>
<dbReference type="SUPFAM" id="SSF51445">
    <property type="entry name" value="(Trans)glycosidases"/>
    <property type="match status" value="1"/>
</dbReference>
<dbReference type="Gene3D" id="3.20.20.80">
    <property type="entry name" value="Glycosidases"/>
    <property type="match status" value="1"/>
</dbReference>
<dbReference type="InterPro" id="IPR003610">
    <property type="entry name" value="CBM5/12"/>
</dbReference>
<reference evidence="3 4" key="1">
    <citation type="submission" date="2021-03" db="EMBL/GenBank/DDBJ databases">
        <title>Fibrella sp. HMF5036 genome sequencing and assembly.</title>
        <authorList>
            <person name="Kang H."/>
            <person name="Kim H."/>
            <person name="Bae S."/>
            <person name="Joh K."/>
        </authorList>
    </citation>
    <scope>NUCLEOTIDE SEQUENCE [LARGE SCALE GENOMIC DNA]</scope>
    <source>
        <strain evidence="3 4">HMF5036</strain>
    </source>
</reference>
<dbReference type="InterPro" id="IPR036573">
    <property type="entry name" value="CBM_sf_5/12"/>
</dbReference>
<accession>A0A939G376</accession>
<dbReference type="GO" id="GO:0030246">
    <property type="term" value="F:carbohydrate binding"/>
    <property type="evidence" value="ECO:0007669"/>
    <property type="project" value="InterPro"/>
</dbReference>
<name>A0A939G376_9BACT</name>
<evidence type="ECO:0000313" key="3">
    <source>
        <dbReference type="EMBL" id="MBO0929447.1"/>
    </source>
</evidence>
<dbReference type="GO" id="GO:0005975">
    <property type="term" value="P:carbohydrate metabolic process"/>
    <property type="evidence" value="ECO:0007669"/>
    <property type="project" value="InterPro"/>
</dbReference>
<dbReference type="InterPro" id="IPR001223">
    <property type="entry name" value="Glyco_hydro18_cat"/>
</dbReference>
<keyword evidence="1" id="KW-0378">Hydrolase</keyword>
<feature type="domain" description="Chitin-binding type-3" evidence="2">
    <location>
        <begin position="493"/>
        <end position="540"/>
    </location>
</feature>
<dbReference type="GO" id="GO:0004553">
    <property type="term" value="F:hydrolase activity, hydrolyzing O-glycosyl compounds"/>
    <property type="evidence" value="ECO:0007669"/>
    <property type="project" value="InterPro"/>
</dbReference>
<dbReference type="Proteomes" id="UP000664795">
    <property type="component" value="Unassembled WGS sequence"/>
</dbReference>
<sequence length="693" mass="73044">MTGSSNIANAYRRHFGLLPICLISLLAALLACQPAIERNPTTLNGARLAATTTAPIVLGYFPSWSETQLVNSSSQLTAVPAHVTHLFFAFAKPNLRYVKGSYDLSQTGIEVPYNGQTLRTALAIVAQKGIKVILSLGGETYWATPDAYSINYQQIKDLVDDMGFAGIDWDFEPDGSFDQIGSPANVARFIQFINSSRQLMPKSAGYLIACAPSGAGALGGLNNDDPAAKYAYAKRNQITGEPDTYLYSFSDALHSISLFGFSSTGHMIPVFKAAGSNLDIVAFQGYNTGAAKDRTLMFNAYAWYANQYGFRLAAGTHVPNEPWGPYYTYSAQNTAALAEYIRNGGAENRGGKGDGIMIWQVLARTALPADANYTGVTYLNVAAKVLNGATPAAAIAAAFDYQTTPPPGVPGPPTVSSTSVVVNNPIIGTSVSGTLLVLKDGVQLTTLTVSGTSWSYTPTTVGGYSFRIQTSGGTSAASATVTVTAGSGGGCGYAAYDATKSYPTAGTRVYYNQKIYESKWWINPGDVPNPNDPWGAWKYIQDCAGGPPTPGLPPAPTPTSTSVAVGTTITGSATSAGTLLVLISGVQLTTQQLAGTTWSYTPTTAGSYTFKLQTSAGTSAASVAVTVYTPTPPPNPTGCNAPAYDATKAYPTAGTRVVYNGKLFESKWYINPGQVPDQTDTWGPWKFIQICAN</sequence>
<dbReference type="GO" id="GO:0005576">
    <property type="term" value="C:extracellular region"/>
    <property type="evidence" value="ECO:0007669"/>
    <property type="project" value="InterPro"/>
</dbReference>
<proteinExistence type="predicted"/>
<dbReference type="SUPFAM" id="SSF51055">
    <property type="entry name" value="Carbohydrate binding domain"/>
    <property type="match status" value="2"/>
</dbReference>
<dbReference type="Pfam" id="PF00704">
    <property type="entry name" value="Glyco_hydro_18"/>
    <property type="match status" value="1"/>
</dbReference>
<dbReference type="RefSeq" id="WP_207333418.1">
    <property type="nucleotide sequence ID" value="NZ_JAFMYU010000001.1"/>
</dbReference>
<dbReference type="AlphaFoldDB" id="A0A939G376"/>
<evidence type="ECO:0000313" key="4">
    <source>
        <dbReference type="Proteomes" id="UP000664795"/>
    </source>
</evidence>
<dbReference type="SMART" id="SM00495">
    <property type="entry name" value="ChtBD3"/>
    <property type="match status" value="2"/>
</dbReference>
<protein>
    <recommendedName>
        <fullName evidence="2">Chitin-binding type-3 domain-containing protein</fullName>
    </recommendedName>
</protein>
<organism evidence="3 4">
    <name type="scientific">Fibrella aquatilis</name>
    <dbReference type="NCBI Taxonomy" id="2817059"/>
    <lineage>
        <taxon>Bacteria</taxon>
        <taxon>Pseudomonadati</taxon>
        <taxon>Bacteroidota</taxon>
        <taxon>Cytophagia</taxon>
        <taxon>Cytophagales</taxon>
        <taxon>Spirosomataceae</taxon>
        <taxon>Fibrella</taxon>
    </lineage>
</organism>
<evidence type="ECO:0000259" key="2">
    <source>
        <dbReference type="SMART" id="SM00495"/>
    </source>
</evidence>
<dbReference type="EMBL" id="JAFMYU010000001">
    <property type="protein sequence ID" value="MBO0929447.1"/>
    <property type="molecule type" value="Genomic_DNA"/>
</dbReference>
<dbReference type="Gene3D" id="2.10.10.20">
    <property type="entry name" value="Carbohydrate-binding module superfamily 5/12"/>
    <property type="match status" value="2"/>
</dbReference>
<feature type="domain" description="Chitin-binding type-3" evidence="2">
    <location>
        <begin position="641"/>
        <end position="688"/>
    </location>
</feature>